<organism evidence="1 2">
    <name type="scientific">Chara braunii</name>
    <name type="common">Braun's stonewort</name>
    <dbReference type="NCBI Taxonomy" id="69332"/>
    <lineage>
        <taxon>Eukaryota</taxon>
        <taxon>Viridiplantae</taxon>
        <taxon>Streptophyta</taxon>
        <taxon>Charophyceae</taxon>
        <taxon>Charales</taxon>
        <taxon>Characeae</taxon>
        <taxon>Chara</taxon>
    </lineage>
</organism>
<comment type="caution">
    <text evidence="1">The sequence shown here is derived from an EMBL/GenBank/DDBJ whole genome shotgun (WGS) entry which is preliminary data.</text>
</comment>
<dbReference type="AlphaFoldDB" id="A0A388M212"/>
<gene>
    <name evidence="1" type="ORF">CBR_g48134</name>
</gene>
<sequence length="320" mass="34785">MAAAPEAMASAEEFQHRANAWLVALEDTQRRMQRIVGVLSSVAQAWPVADWGGSALVVWLEDKCQQLSTLLWEIEEDPELEDFVDWQQADALIFGCNTVFGEGIDYRDVLKKRLETEARLDFNPLIPSSGESTSLDTLSPSTTTSTIMMGGAFAITVLSNMPPATATTVSIMTTDSSATMKSSTAGQAAEEVESARTVHGDNRQLEGKDPEVALVLSPDIPSFSSRPPLISSLSFVHLCTAHVTLTVMHLCTAHVIFTVRNNTNHDPCSAKAVAHLPLLFSVGVPGQRRGREEGFGGQLGMRDRYPWGSEHGQWMRDGVG</sequence>
<dbReference type="Proteomes" id="UP000265515">
    <property type="component" value="Unassembled WGS sequence"/>
</dbReference>
<name>A0A388M212_CHABU</name>
<keyword evidence="2" id="KW-1185">Reference proteome</keyword>
<proteinExistence type="predicted"/>
<reference evidence="1 2" key="1">
    <citation type="journal article" date="2018" name="Cell">
        <title>The Chara Genome: Secondary Complexity and Implications for Plant Terrestrialization.</title>
        <authorList>
            <person name="Nishiyama T."/>
            <person name="Sakayama H."/>
            <person name="Vries J.D."/>
            <person name="Buschmann H."/>
            <person name="Saint-Marcoux D."/>
            <person name="Ullrich K.K."/>
            <person name="Haas F.B."/>
            <person name="Vanderstraeten L."/>
            <person name="Becker D."/>
            <person name="Lang D."/>
            <person name="Vosolsobe S."/>
            <person name="Rombauts S."/>
            <person name="Wilhelmsson P.K.I."/>
            <person name="Janitza P."/>
            <person name="Kern R."/>
            <person name="Heyl A."/>
            <person name="Rumpler F."/>
            <person name="Villalobos L.I.A.C."/>
            <person name="Clay J.M."/>
            <person name="Skokan R."/>
            <person name="Toyoda A."/>
            <person name="Suzuki Y."/>
            <person name="Kagoshima H."/>
            <person name="Schijlen E."/>
            <person name="Tajeshwar N."/>
            <person name="Catarino B."/>
            <person name="Hetherington A.J."/>
            <person name="Saltykova A."/>
            <person name="Bonnot C."/>
            <person name="Breuninger H."/>
            <person name="Symeonidi A."/>
            <person name="Radhakrishnan G.V."/>
            <person name="Van Nieuwerburgh F."/>
            <person name="Deforce D."/>
            <person name="Chang C."/>
            <person name="Karol K.G."/>
            <person name="Hedrich R."/>
            <person name="Ulvskov P."/>
            <person name="Glockner G."/>
            <person name="Delwiche C.F."/>
            <person name="Petrasek J."/>
            <person name="Van de Peer Y."/>
            <person name="Friml J."/>
            <person name="Beilby M."/>
            <person name="Dolan L."/>
            <person name="Kohara Y."/>
            <person name="Sugano S."/>
            <person name="Fujiyama A."/>
            <person name="Delaux P.-M."/>
            <person name="Quint M."/>
            <person name="TheiBen G."/>
            <person name="Hagemann M."/>
            <person name="Harholt J."/>
            <person name="Dunand C."/>
            <person name="Zachgo S."/>
            <person name="Langdale J."/>
            <person name="Maumus F."/>
            <person name="Straeten D.V.D."/>
            <person name="Gould S.B."/>
            <person name="Rensing S.A."/>
        </authorList>
    </citation>
    <scope>NUCLEOTIDE SEQUENCE [LARGE SCALE GENOMIC DNA]</scope>
    <source>
        <strain evidence="1 2">S276</strain>
    </source>
</reference>
<dbReference type="Gramene" id="GBG88604">
    <property type="protein sequence ID" value="GBG88604"/>
    <property type="gene ID" value="CBR_g48134"/>
</dbReference>
<protein>
    <submittedName>
        <fullName evidence="1">Uncharacterized protein</fullName>
    </submittedName>
</protein>
<accession>A0A388M212</accession>
<evidence type="ECO:0000313" key="2">
    <source>
        <dbReference type="Proteomes" id="UP000265515"/>
    </source>
</evidence>
<dbReference type="EMBL" id="BFEA01000683">
    <property type="protein sequence ID" value="GBG88604.1"/>
    <property type="molecule type" value="Genomic_DNA"/>
</dbReference>
<evidence type="ECO:0000313" key="1">
    <source>
        <dbReference type="EMBL" id="GBG88604.1"/>
    </source>
</evidence>